<name>A0A4Q1KIY0_9SPHN</name>
<reference evidence="2" key="1">
    <citation type="submission" date="2019-01" db="EMBL/GenBank/DDBJ databases">
        <title>Cytophagaceae bacterium strain CAR-16.</title>
        <authorList>
            <person name="Chen W.-M."/>
        </authorList>
    </citation>
    <scope>NUCLEOTIDE SEQUENCE [LARGE SCALE GENOMIC DNA]</scope>
    <source>
        <strain evidence="2">CHR27</strain>
    </source>
</reference>
<dbReference type="SUPFAM" id="SSF101898">
    <property type="entry name" value="NHL repeat"/>
    <property type="match status" value="1"/>
</dbReference>
<dbReference type="PANTHER" id="PTHR35580:SF1">
    <property type="entry name" value="PHYTASE-LIKE DOMAIN-CONTAINING PROTEIN"/>
    <property type="match status" value="1"/>
</dbReference>
<protein>
    <submittedName>
        <fullName evidence="1">Uncharacterized protein</fullName>
    </submittedName>
</protein>
<dbReference type="AlphaFoldDB" id="A0A4Q1KIY0"/>
<comment type="caution">
    <text evidence="1">The sequence shown here is derived from an EMBL/GenBank/DDBJ whole genome shotgun (WGS) entry which is preliminary data.</text>
</comment>
<dbReference type="OrthoDB" id="7196243at2"/>
<sequence>MTTSISNSLVGLSLLTGGNGFAALGGVQKVESAAVRLAKAGFTLAPTTPPWKDAKAPPPDSAQVAAIKRLGSIIDKADASLPADVQTSFTAYKALDRLRVLAQTASAATTGSGERTKLDSLFARGLADLQAFLGQAPSETLDLAFGIPTRRAESVSLPVPAALEVKGQGVLSARDTPIPGMAGTEQFTLTLTKPGGGTPDVVSVDLTSTPQPPTLDSVANAINAAISAIPLRNPDGSVFIDPATGQPQPKWLVRFVPDKSTDKWGFAIKNPAQEQVSIVQDNAPDAVMVAAGQTALDSPEQVRLLRFDDPANGGAQHSYGPIAGYDRLGTELAKLSAPKTTAPKGVTLSQPQVFAPTSAAAIATASDGSSYVVGTTAGELDANRPVGAQDLMLTKIDSEGRVLWQQMLGAADSASGAAVSIAANGDVVVAGTVSGAFDGAASDGDMLVARYTQDGDEQFATLVRAIGVEQASAIATGADGSIYVGGTAKGVGGFGSGDAVIAKLDANGLVTARRTIDAGGSESVRALGIAADGSLLALTNETGHAVLRQIDSATLATDTASIDLGLADARALAVAADGSIAVGGATDAALGGAQVNGISGGRDGFVTRLTASLTGAQTSYIGSSGTDQVDSIAFLNGRLYAGGRTSGALPGAIRTGATDGFVVSLNAASGAQLSASQFGRVAEQTGPVRIAAAPGGASVLGAMGLARGTLTPQDSGLLTTHTSLRAGDSFSVRLNSGAVRKITIAAEDTLATLSARVKSALSGKAAITTPTVNGERLLRIEAKAGADVELIAGPQGSDALAKLGMEPQRLTVPAIAGPREPKVRPGGTFGLSLTEALSIGTAKDAAIALKVVKDAISVSQTAYRSLYWDDGKVALAEAGSGGGRGPSPYQQAQLARYQDALTRISGITGIL</sequence>
<evidence type="ECO:0000313" key="2">
    <source>
        <dbReference type="Proteomes" id="UP000290958"/>
    </source>
</evidence>
<organism evidence="1 2">
    <name type="scientific">Sphingobium fluviale</name>
    <dbReference type="NCBI Taxonomy" id="2506423"/>
    <lineage>
        <taxon>Bacteria</taxon>
        <taxon>Pseudomonadati</taxon>
        <taxon>Pseudomonadota</taxon>
        <taxon>Alphaproteobacteria</taxon>
        <taxon>Sphingomonadales</taxon>
        <taxon>Sphingomonadaceae</taxon>
        <taxon>Sphingobium</taxon>
    </lineage>
</organism>
<proteinExistence type="predicted"/>
<keyword evidence="2" id="KW-1185">Reference proteome</keyword>
<dbReference type="RefSeq" id="WP_129403752.1">
    <property type="nucleotide sequence ID" value="NZ_SBKP01000004.1"/>
</dbReference>
<dbReference type="PANTHER" id="PTHR35580">
    <property type="entry name" value="CELL SURFACE GLYCOPROTEIN (S-LAYER PROTEIN)-LIKE PROTEIN"/>
    <property type="match status" value="1"/>
</dbReference>
<dbReference type="EMBL" id="SBKP01000004">
    <property type="protein sequence ID" value="RXR29562.1"/>
    <property type="molecule type" value="Genomic_DNA"/>
</dbReference>
<dbReference type="InterPro" id="IPR052918">
    <property type="entry name" value="Motility_Chemotaxis_Reg"/>
</dbReference>
<gene>
    <name evidence="1" type="ORF">EQG66_06340</name>
</gene>
<accession>A0A4Q1KIY0</accession>
<dbReference type="Proteomes" id="UP000290958">
    <property type="component" value="Unassembled WGS sequence"/>
</dbReference>
<evidence type="ECO:0000313" key="1">
    <source>
        <dbReference type="EMBL" id="RXR29562.1"/>
    </source>
</evidence>